<dbReference type="AlphaFoldDB" id="A0AA37STF4"/>
<dbReference type="Pfam" id="PF00753">
    <property type="entry name" value="Lactamase_B"/>
    <property type="match status" value="1"/>
</dbReference>
<dbReference type="CDD" id="cd16295">
    <property type="entry name" value="TTHA0252-CPSF-like_MBL-fold"/>
    <property type="match status" value="1"/>
</dbReference>
<dbReference type="InterPro" id="IPR036866">
    <property type="entry name" value="RibonucZ/Hydroxyglut_hydro"/>
</dbReference>
<dbReference type="Pfam" id="PF10996">
    <property type="entry name" value="Beta-Casp"/>
    <property type="match status" value="1"/>
</dbReference>
<dbReference type="Proteomes" id="UP001156666">
    <property type="component" value="Unassembled WGS sequence"/>
</dbReference>
<dbReference type="Gene3D" id="3.40.50.10890">
    <property type="match status" value="1"/>
</dbReference>
<comment type="caution">
    <text evidence="4">The sequence shown here is derived from an EMBL/GenBank/DDBJ whole genome shotgun (WGS) entry which is preliminary data.</text>
</comment>
<name>A0AA37STF4_9BACT</name>
<feature type="domain" description="Metallo-beta-lactamase" evidence="2">
    <location>
        <begin position="13"/>
        <end position="254"/>
    </location>
</feature>
<keyword evidence="1 4" id="KW-0378">Hydrolase</keyword>
<dbReference type="GO" id="GO:0016787">
    <property type="term" value="F:hydrolase activity"/>
    <property type="evidence" value="ECO:0007669"/>
    <property type="project" value="UniProtKB-KW"/>
</dbReference>
<dbReference type="InterPro" id="IPR022712">
    <property type="entry name" value="Beta_Casp"/>
</dbReference>
<sequence length="471" mass="53167">MEVKFCGAARNVTGSSHLITLDNGYRILLDCGLYQGKGRYVWDYNNGFEFDPMTVDTMILSHAHIDHCGRIPQLVKNGFDGDIICTHATRSLCGIMLLDSAKIQERDVEWHNKKLLKKKNRGGKQLRVPLYTSEDVQPAMNRFLGCSYDRWVHVADGVEVFFSDAGHILGSASVVLRIKDGDETKMIGFSGDIGRPDRPILRDPVPMKQVDYLICESTYGDKEHEDKPAQADRFLEIIKETCIKNKGKLVIPAFSVGRTQEIVYMLDQMNTSGILPKLPVYVDSPLAVNATIVFGSHPECFDNQVHEYMLIDDNPFGFNDLTYVKDVATSKWLNESDEPCIIVSSSGMMNAGRVKHHLFHGIENPKNTFLIVGYCSPDTPGGMLKNGIDKLKLYGEWKQVRANIEVMDSFSAHADRKEMVGFIENQKPNLKQIFLVHGEFDTQSKFKTYLNEHGFPNVEIPELGQEFALYK</sequence>
<dbReference type="InterPro" id="IPR011108">
    <property type="entry name" value="RMMBL"/>
</dbReference>
<dbReference type="GO" id="GO:0004521">
    <property type="term" value="F:RNA endonuclease activity"/>
    <property type="evidence" value="ECO:0007669"/>
    <property type="project" value="TreeGrafter"/>
</dbReference>
<dbReference type="InterPro" id="IPR001279">
    <property type="entry name" value="Metallo-B-lactamas"/>
</dbReference>
<dbReference type="EMBL" id="BSOH01000021">
    <property type="protein sequence ID" value="GLR18501.1"/>
    <property type="molecule type" value="Genomic_DNA"/>
</dbReference>
<protein>
    <submittedName>
        <fullName evidence="4">MBL fold hydrolase</fullName>
    </submittedName>
</protein>
<organism evidence="4 5">
    <name type="scientific">Portibacter lacus</name>
    <dbReference type="NCBI Taxonomy" id="1099794"/>
    <lineage>
        <taxon>Bacteria</taxon>
        <taxon>Pseudomonadati</taxon>
        <taxon>Bacteroidota</taxon>
        <taxon>Saprospiria</taxon>
        <taxon>Saprospirales</taxon>
        <taxon>Haliscomenobacteraceae</taxon>
        <taxon>Portibacter</taxon>
    </lineage>
</organism>
<dbReference type="SMART" id="SM01027">
    <property type="entry name" value="Beta-Casp"/>
    <property type="match status" value="1"/>
</dbReference>
<dbReference type="InterPro" id="IPR050698">
    <property type="entry name" value="MBL"/>
</dbReference>
<evidence type="ECO:0000313" key="4">
    <source>
        <dbReference type="EMBL" id="GLR18501.1"/>
    </source>
</evidence>
<dbReference type="RefSeq" id="WP_235295202.1">
    <property type="nucleotide sequence ID" value="NZ_BSOH01000021.1"/>
</dbReference>
<evidence type="ECO:0000313" key="5">
    <source>
        <dbReference type="Proteomes" id="UP001156666"/>
    </source>
</evidence>
<feature type="domain" description="Beta-Casp" evidence="3">
    <location>
        <begin position="259"/>
        <end position="384"/>
    </location>
</feature>
<dbReference type="PANTHER" id="PTHR11203">
    <property type="entry name" value="CLEAVAGE AND POLYADENYLATION SPECIFICITY FACTOR FAMILY MEMBER"/>
    <property type="match status" value="1"/>
</dbReference>
<dbReference type="SMART" id="SM00849">
    <property type="entry name" value="Lactamase_B"/>
    <property type="match status" value="1"/>
</dbReference>
<gene>
    <name evidence="4" type="ORF">GCM10007940_31170</name>
</gene>
<reference evidence="4" key="2">
    <citation type="submission" date="2023-01" db="EMBL/GenBank/DDBJ databases">
        <title>Draft genome sequence of Portibacter lacus strain NBRC 108769.</title>
        <authorList>
            <person name="Sun Q."/>
            <person name="Mori K."/>
        </authorList>
    </citation>
    <scope>NUCLEOTIDE SEQUENCE</scope>
    <source>
        <strain evidence="4">NBRC 108769</strain>
    </source>
</reference>
<reference evidence="4" key="1">
    <citation type="journal article" date="2014" name="Int. J. Syst. Evol. Microbiol.">
        <title>Complete genome sequence of Corynebacterium casei LMG S-19264T (=DSM 44701T), isolated from a smear-ripened cheese.</title>
        <authorList>
            <consortium name="US DOE Joint Genome Institute (JGI-PGF)"/>
            <person name="Walter F."/>
            <person name="Albersmeier A."/>
            <person name="Kalinowski J."/>
            <person name="Ruckert C."/>
        </authorList>
    </citation>
    <scope>NUCLEOTIDE SEQUENCE</scope>
    <source>
        <strain evidence="4">NBRC 108769</strain>
    </source>
</reference>
<evidence type="ECO:0000256" key="1">
    <source>
        <dbReference type="ARBA" id="ARBA00022801"/>
    </source>
</evidence>
<accession>A0AA37STF4</accession>
<dbReference type="PANTHER" id="PTHR11203:SF37">
    <property type="entry name" value="INTEGRATOR COMPLEX SUBUNIT 11"/>
    <property type="match status" value="1"/>
</dbReference>
<keyword evidence="5" id="KW-1185">Reference proteome</keyword>
<dbReference type="SUPFAM" id="SSF56281">
    <property type="entry name" value="Metallo-hydrolase/oxidoreductase"/>
    <property type="match status" value="1"/>
</dbReference>
<evidence type="ECO:0000259" key="3">
    <source>
        <dbReference type="SMART" id="SM01027"/>
    </source>
</evidence>
<dbReference type="Gene3D" id="3.60.15.10">
    <property type="entry name" value="Ribonuclease Z/Hydroxyacylglutathione hydrolase-like"/>
    <property type="match status" value="1"/>
</dbReference>
<dbReference type="Pfam" id="PF07521">
    <property type="entry name" value="RMMBL"/>
    <property type="match status" value="1"/>
</dbReference>
<proteinExistence type="predicted"/>
<evidence type="ECO:0000259" key="2">
    <source>
        <dbReference type="SMART" id="SM00849"/>
    </source>
</evidence>